<comment type="catalytic activity">
    <reaction evidence="7">
        <text>adenosine + H2O + H(+) = inosine + NH4(+)</text>
        <dbReference type="Rhea" id="RHEA:24408"/>
        <dbReference type="ChEBI" id="CHEBI:15377"/>
        <dbReference type="ChEBI" id="CHEBI:15378"/>
        <dbReference type="ChEBI" id="CHEBI:16335"/>
        <dbReference type="ChEBI" id="CHEBI:17596"/>
        <dbReference type="ChEBI" id="CHEBI:28938"/>
        <dbReference type="EC" id="3.5.4.4"/>
    </reaction>
    <physiologicalReaction direction="left-to-right" evidence="7">
        <dbReference type="Rhea" id="RHEA:24409"/>
    </physiologicalReaction>
</comment>
<proteinExistence type="inferred from homology"/>
<dbReference type="SUPFAM" id="SSF64438">
    <property type="entry name" value="CNF1/YfiH-like putative cysteine hydrolases"/>
    <property type="match status" value="1"/>
</dbReference>
<dbReference type="NCBIfam" id="TIGR00726">
    <property type="entry name" value="peptidoglycan editing factor PgeF"/>
    <property type="match status" value="1"/>
</dbReference>
<comment type="catalytic activity">
    <reaction evidence="9">
        <text>S-methyl-5'-thioadenosine + phosphate = 5-(methylsulfanyl)-alpha-D-ribose 1-phosphate + adenine</text>
        <dbReference type="Rhea" id="RHEA:11852"/>
        <dbReference type="ChEBI" id="CHEBI:16708"/>
        <dbReference type="ChEBI" id="CHEBI:17509"/>
        <dbReference type="ChEBI" id="CHEBI:43474"/>
        <dbReference type="ChEBI" id="CHEBI:58533"/>
        <dbReference type="EC" id="2.4.2.28"/>
    </reaction>
    <physiologicalReaction direction="left-to-right" evidence="9">
        <dbReference type="Rhea" id="RHEA:11853"/>
    </physiologicalReaction>
</comment>
<dbReference type="GO" id="GO:0005507">
    <property type="term" value="F:copper ion binding"/>
    <property type="evidence" value="ECO:0007669"/>
    <property type="project" value="TreeGrafter"/>
</dbReference>
<evidence type="ECO:0000256" key="7">
    <source>
        <dbReference type="ARBA" id="ARBA00047989"/>
    </source>
</evidence>
<evidence type="ECO:0000256" key="4">
    <source>
        <dbReference type="ARBA" id="ARBA00022723"/>
    </source>
</evidence>
<evidence type="ECO:0000256" key="3">
    <source>
        <dbReference type="ARBA" id="ARBA00022679"/>
    </source>
</evidence>
<evidence type="ECO:0000313" key="12">
    <source>
        <dbReference type="Proteomes" id="UP001319080"/>
    </source>
</evidence>
<comment type="caution">
    <text evidence="11">The sequence shown here is derived from an EMBL/GenBank/DDBJ whole genome shotgun (WGS) entry which is preliminary data.</text>
</comment>
<accession>A0AAP2GPG9</accession>
<evidence type="ECO:0000256" key="2">
    <source>
        <dbReference type="ARBA" id="ARBA00007353"/>
    </source>
</evidence>
<evidence type="ECO:0000256" key="8">
    <source>
        <dbReference type="ARBA" id="ARBA00048968"/>
    </source>
</evidence>
<dbReference type="Proteomes" id="UP001319080">
    <property type="component" value="Unassembled WGS sequence"/>
</dbReference>
<dbReference type="GO" id="GO:0017061">
    <property type="term" value="F:S-methyl-5-thioadenosine phosphorylase activity"/>
    <property type="evidence" value="ECO:0007669"/>
    <property type="project" value="UniProtKB-EC"/>
</dbReference>
<name>A0AAP2GPG9_9BACT</name>
<protein>
    <recommendedName>
        <fullName evidence="10">Purine nucleoside phosphorylase</fullName>
    </recommendedName>
</protein>
<dbReference type="InterPro" id="IPR003730">
    <property type="entry name" value="Cu_polyphenol_OxRdtase"/>
</dbReference>
<keyword evidence="6" id="KW-0862">Zinc</keyword>
<dbReference type="InterPro" id="IPR011324">
    <property type="entry name" value="Cytotoxic_necrot_fac-like_cat"/>
</dbReference>
<gene>
    <name evidence="11" type="primary">pgeF</name>
    <name evidence="11" type="ORF">KK062_08240</name>
</gene>
<comment type="catalytic activity">
    <reaction evidence="1">
        <text>inosine + phosphate = alpha-D-ribose 1-phosphate + hypoxanthine</text>
        <dbReference type="Rhea" id="RHEA:27646"/>
        <dbReference type="ChEBI" id="CHEBI:17368"/>
        <dbReference type="ChEBI" id="CHEBI:17596"/>
        <dbReference type="ChEBI" id="CHEBI:43474"/>
        <dbReference type="ChEBI" id="CHEBI:57720"/>
        <dbReference type="EC" id="2.4.2.1"/>
    </reaction>
    <physiologicalReaction direction="left-to-right" evidence="1">
        <dbReference type="Rhea" id="RHEA:27647"/>
    </physiologicalReaction>
</comment>
<reference evidence="11 12" key="1">
    <citation type="submission" date="2021-05" db="EMBL/GenBank/DDBJ databases">
        <title>A Polyphasic approach of four new species of the genus Ohtaekwangia: Ohtaekwangia histidinii sp. nov., Ohtaekwangia cretensis sp. nov., Ohtaekwangia indiensis sp. nov., Ohtaekwangia reichenbachii sp. nov. from diverse environment.</title>
        <authorList>
            <person name="Octaviana S."/>
        </authorList>
    </citation>
    <scope>NUCLEOTIDE SEQUENCE [LARGE SCALE GENOMIC DNA]</scope>
    <source>
        <strain evidence="11 12">PWU5</strain>
    </source>
</reference>
<dbReference type="CDD" id="cd16833">
    <property type="entry name" value="YfiH"/>
    <property type="match status" value="1"/>
</dbReference>
<dbReference type="RefSeq" id="WP_254083799.1">
    <property type="nucleotide sequence ID" value="NZ_JAHESE010000005.1"/>
</dbReference>
<evidence type="ECO:0000256" key="6">
    <source>
        <dbReference type="ARBA" id="ARBA00022833"/>
    </source>
</evidence>
<sequence length="257" mass="28166">MKKVQIDGLGLWQFDQLGAEAGVKHFVSDRGPYGGEKEFTLSYSSSPDREEIRQNRHRIASALGITGSRLFFPSQVHKTRIVQVAEDTPVEELMETDALITNKRGIGLAVMSADCVPIILYDEKNQAVGAIHSGWRGTVARILEKTLHEMQRVYGTQGADVIAGIGPSVCQDSYEVGEEVVQAVDQAFGKDQGLMIPQPEGKAKLDLWKANALQLLAFGVPTTRIEVSNLCTVKNNNYFFSARRQDSGRFAAGIVLA</sequence>
<evidence type="ECO:0000256" key="10">
    <source>
        <dbReference type="RuleBase" id="RU361274"/>
    </source>
</evidence>
<dbReference type="EMBL" id="JAHESE010000005">
    <property type="protein sequence ID" value="MBT1708209.1"/>
    <property type="molecule type" value="Genomic_DNA"/>
</dbReference>
<comment type="similarity">
    <text evidence="2 10">Belongs to the purine nucleoside phosphorylase YfiH/LACC1 family.</text>
</comment>
<keyword evidence="5" id="KW-0378">Hydrolase</keyword>
<dbReference type="PANTHER" id="PTHR30616">
    <property type="entry name" value="UNCHARACTERIZED PROTEIN YFIH"/>
    <property type="match status" value="1"/>
</dbReference>
<keyword evidence="12" id="KW-1185">Reference proteome</keyword>
<evidence type="ECO:0000313" key="11">
    <source>
        <dbReference type="EMBL" id="MBT1708209.1"/>
    </source>
</evidence>
<comment type="catalytic activity">
    <reaction evidence="8">
        <text>adenosine + phosphate = alpha-D-ribose 1-phosphate + adenine</text>
        <dbReference type="Rhea" id="RHEA:27642"/>
        <dbReference type="ChEBI" id="CHEBI:16335"/>
        <dbReference type="ChEBI" id="CHEBI:16708"/>
        <dbReference type="ChEBI" id="CHEBI:43474"/>
        <dbReference type="ChEBI" id="CHEBI:57720"/>
        <dbReference type="EC" id="2.4.2.1"/>
    </reaction>
    <physiologicalReaction direction="left-to-right" evidence="8">
        <dbReference type="Rhea" id="RHEA:27643"/>
    </physiologicalReaction>
</comment>
<keyword evidence="3" id="KW-0808">Transferase</keyword>
<dbReference type="Pfam" id="PF02578">
    <property type="entry name" value="Cu-oxidase_4"/>
    <property type="match status" value="1"/>
</dbReference>
<dbReference type="PANTHER" id="PTHR30616:SF2">
    <property type="entry name" value="PURINE NUCLEOSIDE PHOSPHORYLASE LACC1"/>
    <property type="match status" value="1"/>
</dbReference>
<evidence type="ECO:0000256" key="5">
    <source>
        <dbReference type="ARBA" id="ARBA00022801"/>
    </source>
</evidence>
<keyword evidence="4" id="KW-0479">Metal-binding</keyword>
<evidence type="ECO:0000256" key="9">
    <source>
        <dbReference type="ARBA" id="ARBA00049893"/>
    </source>
</evidence>
<organism evidence="11 12">
    <name type="scientific">Dawidia cretensis</name>
    <dbReference type="NCBI Taxonomy" id="2782350"/>
    <lineage>
        <taxon>Bacteria</taxon>
        <taxon>Pseudomonadati</taxon>
        <taxon>Bacteroidota</taxon>
        <taxon>Cytophagia</taxon>
        <taxon>Cytophagales</taxon>
        <taxon>Chryseotaleaceae</taxon>
        <taxon>Dawidia</taxon>
    </lineage>
</organism>
<dbReference type="GO" id="GO:0016787">
    <property type="term" value="F:hydrolase activity"/>
    <property type="evidence" value="ECO:0007669"/>
    <property type="project" value="UniProtKB-KW"/>
</dbReference>
<dbReference type="InterPro" id="IPR038371">
    <property type="entry name" value="Cu_polyphenol_OxRdtase_sf"/>
</dbReference>
<dbReference type="Gene3D" id="3.60.140.10">
    <property type="entry name" value="CNF1/YfiH-like putative cysteine hydrolases"/>
    <property type="match status" value="1"/>
</dbReference>
<dbReference type="AlphaFoldDB" id="A0AAP2GPG9"/>
<evidence type="ECO:0000256" key="1">
    <source>
        <dbReference type="ARBA" id="ARBA00000553"/>
    </source>
</evidence>